<dbReference type="Gene3D" id="3.50.50.60">
    <property type="entry name" value="FAD/NAD(P)-binding domain"/>
    <property type="match status" value="1"/>
</dbReference>
<evidence type="ECO:0000256" key="5">
    <source>
        <dbReference type="ARBA" id="ARBA00023002"/>
    </source>
</evidence>
<evidence type="ECO:0000256" key="2">
    <source>
        <dbReference type="ARBA" id="ARBA00010989"/>
    </source>
</evidence>
<keyword evidence="8" id="KW-1185">Reference proteome</keyword>
<comment type="cofactor">
    <cofactor evidence="1">
        <name>FAD</name>
        <dbReference type="ChEBI" id="CHEBI:57692"/>
    </cofactor>
</comment>
<dbReference type="NCBIfam" id="NF008425">
    <property type="entry name" value="PRK11259.1"/>
    <property type="match status" value="1"/>
</dbReference>
<evidence type="ECO:0000313" key="7">
    <source>
        <dbReference type="EnsemblMetazoa" id="XP_028518961.1"/>
    </source>
</evidence>
<dbReference type="PANTHER" id="PTHR10961">
    <property type="entry name" value="PEROXISOMAL SARCOSINE OXIDASE"/>
    <property type="match status" value="1"/>
</dbReference>
<evidence type="ECO:0000259" key="6">
    <source>
        <dbReference type="Pfam" id="PF01266"/>
    </source>
</evidence>
<proteinExistence type="inferred from homology"/>
<dbReference type="PANTHER" id="PTHR10961:SF46">
    <property type="entry name" value="PEROXISOMAL SARCOSINE OXIDASE"/>
    <property type="match status" value="1"/>
</dbReference>
<keyword evidence="3" id="KW-0285">Flavoprotein</keyword>
<dbReference type="Proteomes" id="UP000887567">
    <property type="component" value="Unplaced"/>
</dbReference>
<name>A0A913YXZ4_EXADI</name>
<dbReference type="InterPro" id="IPR045170">
    <property type="entry name" value="MTOX"/>
</dbReference>
<evidence type="ECO:0000256" key="3">
    <source>
        <dbReference type="ARBA" id="ARBA00022630"/>
    </source>
</evidence>
<accession>A0A913YXZ4</accession>
<reference evidence="7" key="1">
    <citation type="submission" date="2022-11" db="UniProtKB">
        <authorList>
            <consortium name="EnsemblMetazoa"/>
        </authorList>
    </citation>
    <scope>IDENTIFICATION</scope>
</reference>
<sequence>MADIYDVCVVGAGIEGSSTGRYAASRGKKTLLLEQFHLPHSRGSSHGTTRLVRHGYPSDVFANLMPEAFEIWSDVEKIAGKELIKRVGLFSTEVAPLNQLKSLATNVQNLGVPCEILSSADIKRKFPTFKLQGYEGTFEPQGGFILANQALSAMQRQFVQFGGKLSDGEKVTKIEPGSVVLIHTTKNVYRAKSVIITAGKLWRALLTYWKPTNPEKFSIESGFPGFIIYGVEDHDHVYGFPVFEYPGLLKVCHHGGIEISSPEAREEARKNEKFVERVSKFVTDHFDGIEPVPKIIEPCIYTITPDDSFVLDHHPSHKNIVIGAGFSGHGFKMAPLVGKILSQLALGETPSYDMRPFRISRFSNLKSNL</sequence>
<dbReference type="GeneID" id="110252228"/>
<evidence type="ECO:0000313" key="8">
    <source>
        <dbReference type="Proteomes" id="UP000887567"/>
    </source>
</evidence>
<dbReference type="GO" id="GO:0033514">
    <property type="term" value="P:L-lysine catabolic process to acetyl-CoA via L-pipecolate"/>
    <property type="evidence" value="ECO:0007669"/>
    <property type="project" value="TreeGrafter"/>
</dbReference>
<keyword evidence="4" id="KW-0274">FAD</keyword>
<dbReference type="GO" id="GO:0050031">
    <property type="term" value="F:L-pipecolate oxidase activity"/>
    <property type="evidence" value="ECO:0007669"/>
    <property type="project" value="TreeGrafter"/>
</dbReference>
<dbReference type="GO" id="GO:0050660">
    <property type="term" value="F:flavin adenine dinucleotide binding"/>
    <property type="evidence" value="ECO:0007669"/>
    <property type="project" value="InterPro"/>
</dbReference>
<dbReference type="InterPro" id="IPR006076">
    <property type="entry name" value="FAD-dep_OxRdtase"/>
</dbReference>
<dbReference type="GO" id="GO:0005777">
    <property type="term" value="C:peroxisome"/>
    <property type="evidence" value="ECO:0007669"/>
    <property type="project" value="TreeGrafter"/>
</dbReference>
<dbReference type="EnsemblMetazoa" id="XM_028663160.1">
    <property type="protein sequence ID" value="XP_028518961.1"/>
    <property type="gene ID" value="LOC110252228"/>
</dbReference>
<dbReference type="Gene3D" id="3.30.9.10">
    <property type="entry name" value="D-Amino Acid Oxidase, subunit A, domain 2"/>
    <property type="match status" value="1"/>
</dbReference>
<dbReference type="Pfam" id="PF01266">
    <property type="entry name" value="DAO"/>
    <property type="match status" value="1"/>
</dbReference>
<dbReference type="RefSeq" id="XP_028518961.1">
    <property type="nucleotide sequence ID" value="XM_028663160.1"/>
</dbReference>
<organism evidence="7 8">
    <name type="scientific">Exaiptasia diaphana</name>
    <name type="common">Tropical sea anemone</name>
    <name type="synonym">Aiptasia pulchella</name>
    <dbReference type="NCBI Taxonomy" id="2652724"/>
    <lineage>
        <taxon>Eukaryota</taxon>
        <taxon>Metazoa</taxon>
        <taxon>Cnidaria</taxon>
        <taxon>Anthozoa</taxon>
        <taxon>Hexacorallia</taxon>
        <taxon>Actiniaria</taxon>
        <taxon>Aiptasiidae</taxon>
        <taxon>Exaiptasia</taxon>
    </lineage>
</organism>
<feature type="domain" description="FAD dependent oxidoreductase" evidence="6">
    <location>
        <begin position="6"/>
        <end position="344"/>
    </location>
</feature>
<comment type="similarity">
    <text evidence="2">Belongs to the MSOX/MTOX family.</text>
</comment>
<dbReference type="GO" id="GO:0008115">
    <property type="term" value="F:sarcosine oxidase activity"/>
    <property type="evidence" value="ECO:0007669"/>
    <property type="project" value="TreeGrafter"/>
</dbReference>
<dbReference type="OrthoDB" id="424974at2759"/>
<dbReference type="SUPFAM" id="SSF51905">
    <property type="entry name" value="FAD/NAD(P)-binding domain"/>
    <property type="match status" value="1"/>
</dbReference>
<keyword evidence="5" id="KW-0560">Oxidoreductase</keyword>
<evidence type="ECO:0000256" key="1">
    <source>
        <dbReference type="ARBA" id="ARBA00001974"/>
    </source>
</evidence>
<evidence type="ECO:0000256" key="4">
    <source>
        <dbReference type="ARBA" id="ARBA00022827"/>
    </source>
</evidence>
<dbReference type="AlphaFoldDB" id="A0A913YXZ4"/>
<dbReference type="InterPro" id="IPR036188">
    <property type="entry name" value="FAD/NAD-bd_sf"/>
</dbReference>
<dbReference type="KEGG" id="epa:110252228"/>
<dbReference type="OMA" id="FCFPPTP"/>
<protein>
    <recommendedName>
        <fullName evidence="6">FAD dependent oxidoreductase domain-containing protein</fullName>
    </recommendedName>
</protein>
<dbReference type="SUPFAM" id="SSF54373">
    <property type="entry name" value="FAD-linked reductases, C-terminal domain"/>
    <property type="match status" value="1"/>
</dbReference>